<dbReference type="AlphaFoldDB" id="A0A6A5VWB0"/>
<feature type="compositionally biased region" description="Low complexity" evidence="1">
    <location>
        <begin position="185"/>
        <end position="204"/>
    </location>
</feature>
<evidence type="ECO:0000256" key="1">
    <source>
        <dbReference type="SAM" id="MobiDB-lite"/>
    </source>
</evidence>
<feature type="compositionally biased region" description="Polar residues" evidence="1">
    <location>
        <begin position="1"/>
        <end position="12"/>
    </location>
</feature>
<proteinExistence type="predicted"/>
<accession>A0A6A5VWB0</accession>
<evidence type="ECO:0000313" key="3">
    <source>
        <dbReference type="Proteomes" id="UP000799779"/>
    </source>
</evidence>
<sequence length="250" mass="26815">MGPSAASSQRGGPQTVPHTLARRRRARVFRQLGFCKRRGWHEGARLWAHSAADWRVWLAASDTAGIAATHACTTHQAGLQRAEMRGSGKRSVSRPAESVCWCRAGLFKDPRAWAGHIARSSVAPPSRNHPSVAAPWSTLAAHLGTTPALHHLHSPRALIRGTARHHPPVPHAPVLCRFHAPAHSVTTSSSSSLSSSAAASIPSKSGRERMASHPNSASTYCLHQSINQHRHAQCICRGSTALAFPSLSCL</sequence>
<gene>
    <name evidence="2" type="ORF">P154DRAFT_588426</name>
</gene>
<feature type="region of interest" description="Disordered" evidence="1">
    <location>
        <begin position="1"/>
        <end position="21"/>
    </location>
</feature>
<reference evidence="2" key="1">
    <citation type="journal article" date="2020" name="Stud. Mycol.">
        <title>101 Dothideomycetes genomes: a test case for predicting lifestyles and emergence of pathogens.</title>
        <authorList>
            <person name="Haridas S."/>
            <person name="Albert R."/>
            <person name="Binder M."/>
            <person name="Bloem J."/>
            <person name="Labutti K."/>
            <person name="Salamov A."/>
            <person name="Andreopoulos B."/>
            <person name="Baker S."/>
            <person name="Barry K."/>
            <person name="Bills G."/>
            <person name="Bluhm B."/>
            <person name="Cannon C."/>
            <person name="Castanera R."/>
            <person name="Culley D."/>
            <person name="Daum C."/>
            <person name="Ezra D."/>
            <person name="Gonzalez J."/>
            <person name="Henrissat B."/>
            <person name="Kuo A."/>
            <person name="Liang C."/>
            <person name="Lipzen A."/>
            <person name="Lutzoni F."/>
            <person name="Magnuson J."/>
            <person name="Mondo S."/>
            <person name="Nolan M."/>
            <person name="Ohm R."/>
            <person name="Pangilinan J."/>
            <person name="Park H.-J."/>
            <person name="Ramirez L."/>
            <person name="Alfaro M."/>
            <person name="Sun H."/>
            <person name="Tritt A."/>
            <person name="Yoshinaga Y."/>
            <person name="Zwiers L.-H."/>
            <person name="Turgeon B."/>
            <person name="Goodwin S."/>
            <person name="Spatafora J."/>
            <person name="Crous P."/>
            <person name="Grigoriev I."/>
        </authorList>
    </citation>
    <scope>NUCLEOTIDE SEQUENCE</scope>
    <source>
        <strain evidence="2">CBS 123094</strain>
    </source>
</reference>
<protein>
    <submittedName>
        <fullName evidence="2">Uncharacterized protein</fullName>
    </submittedName>
</protein>
<dbReference type="Proteomes" id="UP000799779">
    <property type="component" value="Unassembled WGS sequence"/>
</dbReference>
<dbReference type="EMBL" id="ML977692">
    <property type="protein sequence ID" value="KAF1993680.1"/>
    <property type="molecule type" value="Genomic_DNA"/>
</dbReference>
<feature type="region of interest" description="Disordered" evidence="1">
    <location>
        <begin position="185"/>
        <end position="213"/>
    </location>
</feature>
<name>A0A6A5VWB0_9PLEO</name>
<organism evidence="2 3">
    <name type="scientific">Amniculicola lignicola CBS 123094</name>
    <dbReference type="NCBI Taxonomy" id="1392246"/>
    <lineage>
        <taxon>Eukaryota</taxon>
        <taxon>Fungi</taxon>
        <taxon>Dikarya</taxon>
        <taxon>Ascomycota</taxon>
        <taxon>Pezizomycotina</taxon>
        <taxon>Dothideomycetes</taxon>
        <taxon>Pleosporomycetidae</taxon>
        <taxon>Pleosporales</taxon>
        <taxon>Amniculicolaceae</taxon>
        <taxon>Amniculicola</taxon>
    </lineage>
</organism>
<keyword evidence="3" id="KW-1185">Reference proteome</keyword>
<evidence type="ECO:0000313" key="2">
    <source>
        <dbReference type="EMBL" id="KAF1993680.1"/>
    </source>
</evidence>